<gene>
    <name evidence="5" type="ORF">SAMN05192565_106211</name>
</gene>
<evidence type="ECO:0000313" key="6">
    <source>
        <dbReference type="Proteomes" id="UP000199229"/>
    </source>
</evidence>
<dbReference type="GO" id="GO:0003700">
    <property type="term" value="F:DNA-binding transcription factor activity"/>
    <property type="evidence" value="ECO:0007669"/>
    <property type="project" value="InterPro"/>
</dbReference>
<dbReference type="Pfam" id="PF07729">
    <property type="entry name" value="FCD"/>
    <property type="match status" value="1"/>
</dbReference>
<dbReference type="SUPFAM" id="SSF46785">
    <property type="entry name" value="Winged helix' DNA-binding domain"/>
    <property type="match status" value="1"/>
</dbReference>
<keyword evidence="6" id="KW-1185">Reference proteome</keyword>
<evidence type="ECO:0000256" key="2">
    <source>
        <dbReference type="ARBA" id="ARBA00023125"/>
    </source>
</evidence>
<reference evidence="6" key="1">
    <citation type="submission" date="2016-10" db="EMBL/GenBank/DDBJ databases">
        <authorList>
            <person name="Varghese N."/>
            <person name="Submissions S."/>
        </authorList>
    </citation>
    <scope>NUCLEOTIDE SEQUENCE [LARGE SCALE GENOMIC DNA]</scope>
    <source>
        <strain evidence="6">Gh-105</strain>
    </source>
</reference>
<dbReference type="STRING" id="582675.SAMN05192565_106211"/>
<dbReference type="SMART" id="SM00345">
    <property type="entry name" value="HTH_GNTR"/>
    <property type="match status" value="1"/>
</dbReference>
<dbReference type="PRINTS" id="PR00035">
    <property type="entry name" value="HTHGNTR"/>
</dbReference>
<sequence>MNKIEPGIGINRRYLHDEVADRMRDLIRSGELEPRARINEGELTERFGISRTPLREAIKILATEGLLELLPNRGARVASLSQGEIDEMIEVIAGLEATAADLACRTITDAEIAGIEDDHRAMVAAWKAGDEGAYFGLNRAIHEAIMAASRNATLGGLYASLSGRIQRSRYAVHQTAEQWARSVHEHEQMLVLLRARDGEALARLMRSHIRARSSVIAENFGVAG</sequence>
<dbReference type="InterPro" id="IPR036390">
    <property type="entry name" value="WH_DNA-bd_sf"/>
</dbReference>
<dbReference type="InterPro" id="IPR008920">
    <property type="entry name" value="TF_FadR/GntR_C"/>
</dbReference>
<dbReference type="GO" id="GO:0003677">
    <property type="term" value="F:DNA binding"/>
    <property type="evidence" value="ECO:0007669"/>
    <property type="project" value="UniProtKB-KW"/>
</dbReference>
<dbReference type="SMART" id="SM00895">
    <property type="entry name" value="FCD"/>
    <property type="match status" value="1"/>
</dbReference>
<dbReference type="Proteomes" id="UP000199229">
    <property type="component" value="Unassembled WGS sequence"/>
</dbReference>
<dbReference type="InterPro" id="IPR036388">
    <property type="entry name" value="WH-like_DNA-bd_sf"/>
</dbReference>
<dbReference type="Gene3D" id="1.10.10.10">
    <property type="entry name" value="Winged helix-like DNA-binding domain superfamily/Winged helix DNA-binding domain"/>
    <property type="match status" value="1"/>
</dbReference>
<evidence type="ECO:0000256" key="1">
    <source>
        <dbReference type="ARBA" id="ARBA00023015"/>
    </source>
</evidence>
<dbReference type="OrthoDB" id="8114900at2"/>
<keyword evidence="1" id="KW-0805">Transcription regulation</keyword>
<evidence type="ECO:0000313" key="5">
    <source>
        <dbReference type="EMBL" id="SFG61574.1"/>
    </source>
</evidence>
<dbReference type="AlphaFoldDB" id="A0A1I2T980"/>
<evidence type="ECO:0000256" key="3">
    <source>
        <dbReference type="ARBA" id="ARBA00023163"/>
    </source>
</evidence>
<dbReference type="InterPro" id="IPR000524">
    <property type="entry name" value="Tscrpt_reg_HTH_GntR"/>
</dbReference>
<name>A0A1I2T980_9HYPH</name>
<dbReference type="PANTHER" id="PTHR43537:SF50">
    <property type="entry name" value="TRANSCRIPTIONAL REGULATORY PROTEIN"/>
    <property type="match status" value="1"/>
</dbReference>
<feature type="domain" description="HTH gntR-type" evidence="4">
    <location>
        <begin position="13"/>
        <end position="80"/>
    </location>
</feature>
<dbReference type="PANTHER" id="PTHR43537">
    <property type="entry name" value="TRANSCRIPTIONAL REGULATOR, GNTR FAMILY"/>
    <property type="match status" value="1"/>
</dbReference>
<dbReference type="Pfam" id="PF00392">
    <property type="entry name" value="GntR"/>
    <property type="match status" value="1"/>
</dbReference>
<dbReference type="CDD" id="cd07377">
    <property type="entry name" value="WHTH_GntR"/>
    <property type="match status" value="1"/>
</dbReference>
<dbReference type="EMBL" id="FOPM01000006">
    <property type="protein sequence ID" value="SFG61574.1"/>
    <property type="molecule type" value="Genomic_DNA"/>
</dbReference>
<protein>
    <submittedName>
        <fullName evidence="5">DNA-binding transcriptional regulator, GntR family</fullName>
    </submittedName>
</protein>
<keyword evidence="3" id="KW-0804">Transcription</keyword>
<dbReference type="Gene3D" id="1.20.120.530">
    <property type="entry name" value="GntR ligand-binding domain-like"/>
    <property type="match status" value="1"/>
</dbReference>
<dbReference type="RefSeq" id="WP_091970491.1">
    <property type="nucleotide sequence ID" value="NZ_FOPM01000006.1"/>
</dbReference>
<dbReference type="SUPFAM" id="SSF48008">
    <property type="entry name" value="GntR ligand-binding domain-like"/>
    <property type="match status" value="1"/>
</dbReference>
<dbReference type="PROSITE" id="PS50949">
    <property type="entry name" value="HTH_GNTR"/>
    <property type="match status" value="1"/>
</dbReference>
<proteinExistence type="predicted"/>
<keyword evidence="2 5" id="KW-0238">DNA-binding</keyword>
<accession>A0A1I2T980</accession>
<evidence type="ECO:0000259" key="4">
    <source>
        <dbReference type="PROSITE" id="PS50949"/>
    </source>
</evidence>
<organism evidence="5 6">
    <name type="scientific">Methylobacterium gossipiicola</name>
    <dbReference type="NCBI Taxonomy" id="582675"/>
    <lineage>
        <taxon>Bacteria</taxon>
        <taxon>Pseudomonadati</taxon>
        <taxon>Pseudomonadota</taxon>
        <taxon>Alphaproteobacteria</taxon>
        <taxon>Hyphomicrobiales</taxon>
        <taxon>Methylobacteriaceae</taxon>
        <taxon>Methylobacterium</taxon>
    </lineage>
</organism>
<dbReference type="InterPro" id="IPR011711">
    <property type="entry name" value="GntR_C"/>
</dbReference>